<dbReference type="Gene3D" id="3.40.50.1820">
    <property type="entry name" value="alpha/beta hydrolase"/>
    <property type="match status" value="2"/>
</dbReference>
<proteinExistence type="predicted"/>
<feature type="chain" id="PRO_5012922288" evidence="1">
    <location>
        <begin position="24"/>
        <end position="455"/>
    </location>
</feature>
<evidence type="ECO:0000256" key="1">
    <source>
        <dbReference type="SAM" id="SignalP"/>
    </source>
</evidence>
<feature type="signal peptide" evidence="1">
    <location>
        <begin position="1"/>
        <end position="23"/>
    </location>
</feature>
<keyword evidence="4" id="KW-1185">Reference proteome</keyword>
<dbReference type="InterPro" id="IPR029058">
    <property type="entry name" value="AB_hydrolase_fold"/>
</dbReference>
<gene>
    <name evidence="3" type="ORF">SAMN05892877_11953</name>
</gene>
<evidence type="ECO:0000313" key="3">
    <source>
        <dbReference type="EMBL" id="SOC45940.1"/>
    </source>
</evidence>
<dbReference type="AlphaFoldDB" id="A0A285UVT8"/>
<dbReference type="InterPro" id="IPR011225">
    <property type="entry name" value="IV_sec_VirJ"/>
</dbReference>
<evidence type="ECO:0000259" key="2">
    <source>
        <dbReference type="Pfam" id="PF06057"/>
    </source>
</evidence>
<dbReference type="InterPro" id="IPR010333">
    <property type="entry name" value="VirJ"/>
</dbReference>
<organism evidence="3 4">
    <name type="scientific">Rhizobium subbaraonis</name>
    <dbReference type="NCBI Taxonomy" id="908946"/>
    <lineage>
        <taxon>Bacteria</taxon>
        <taxon>Pseudomonadati</taxon>
        <taxon>Pseudomonadota</taxon>
        <taxon>Alphaproteobacteria</taxon>
        <taxon>Hyphomicrobiales</taxon>
        <taxon>Rhizobiaceae</taxon>
        <taxon>Rhizobium/Agrobacterium group</taxon>
        <taxon>Rhizobium</taxon>
    </lineage>
</organism>
<dbReference type="EMBL" id="OBQD01000019">
    <property type="protein sequence ID" value="SOC45940.1"/>
    <property type="molecule type" value="Genomic_DNA"/>
</dbReference>
<dbReference type="Pfam" id="PF06057">
    <property type="entry name" value="VirJ"/>
    <property type="match status" value="1"/>
</dbReference>
<reference evidence="3 4" key="1">
    <citation type="submission" date="2017-08" db="EMBL/GenBank/DDBJ databases">
        <authorList>
            <person name="de Groot N.N."/>
        </authorList>
    </citation>
    <scope>NUCLEOTIDE SEQUENCE [LARGE SCALE GENOMIC DNA]</scope>
    <source>
        <strain evidence="3 4">JC85</strain>
    </source>
</reference>
<dbReference type="PIRSF" id="PIRSF029063">
    <property type="entry name" value="IV_sec_VirJ"/>
    <property type="match status" value="1"/>
</dbReference>
<feature type="domain" description="Bacterial virulence" evidence="2">
    <location>
        <begin position="260"/>
        <end position="450"/>
    </location>
</feature>
<protein>
    <submittedName>
        <fullName evidence="3">Type IV secretory pathway VirJ component</fullName>
    </submittedName>
</protein>
<sequence>MKSMFRSVVAALAFAALSLPVVAQQNSFDTGTIPGDHILIPDGELRAIVFLISDAGGWGGDEQAEAEALTAKGAAVVGIDFPQYLKALRADDGSCVYMISDVEALAHQVQRSAAATSYKPPIVAGIGEGGALALAMISQSPAATLGEAIAVDPLAGIPLEKQLCTPASKETIDGRTVYGFVDGELPAPVSIRFSGTAPAAGRNHATALATGHPDIDIGDSGKSAKQTLAQVLEDRIDASGPDDDPLGLPITVLDSEPKFDTMAIIYSGDGGWRDIDRQIGGVLQAHGIPVIGIDSLRYFWSERQPQETADDLARIIDTYRMKWGAKHVLLVGYSFGADVLPRTYTLLSQKDKARVPQITLLALSRQVDYEVSVEGWLGVAGAAQSGDPVEDIGKIDPRLVQCIYGKEEDQDPCPMLAAKGVESIGIDGGHHFDGDYEAIAGRIIQSLRVRLAKSQ</sequence>
<dbReference type="SUPFAM" id="SSF53474">
    <property type="entry name" value="alpha/beta-Hydrolases"/>
    <property type="match status" value="2"/>
</dbReference>
<keyword evidence="1" id="KW-0732">Signal</keyword>
<name>A0A285UVT8_9HYPH</name>
<dbReference type="Proteomes" id="UP000219167">
    <property type="component" value="Unassembled WGS sequence"/>
</dbReference>
<evidence type="ECO:0000313" key="4">
    <source>
        <dbReference type="Proteomes" id="UP000219167"/>
    </source>
</evidence>
<accession>A0A285UVT8</accession>